<proteinExistence type="predicted"/>
<evidence type="ECO:0000313" key="1">
    <source>
        <dbReference type="EMBL" id="QHS87920.1"/>
    </source>
</evidence>
<dbReference type="AlphaFoldDB" id="A0A6C0B795"/>
<organism evidence="1">
    <name type="scientific">viral metagenome</name>
    <dbReference type="NCBI Taxonomy" id="1070528"/>
    <lineage>
        <taxon>unclassified sequences</taxon>
        <taxon>metagenomes</taxon>
        <taxon>organismal metagenomes</taxon>
    </lineage>
</organism>
<protein>
    <submittedName>
        <fullName evidence="1">Uncharacterized protein</fullName>
    </submittedName>
</protein>
<name>A0A6C0B795_9ZZZZ</name>
<dbReference type="EMBL" id="MN739089">
    <property type="protein sequence ID" value="QHS87920.1"/>
    <property type="molecule type" value="Genomic_DNA"/>
</dbReference>
<sequence length="138" mass="15883">MNAVASPTNNKSTLMRAFNNHFFDFMADIINIVPENNDLPVSRDSFMMIKKANPTAIIKAWYLHIYSPYNHVIEGGDITFFFDKDYSEDISHLSNADSIMQIIDTLRKPIREMGEVNKAHSMKYIQNLTELSRAYTEA</sequence>
<reference evidence="1" key="1">
    <citation type="journal article" date="2020" name="Nature">
        <title>Giant virus diversity and host interactions through global metagenomics.</title>
        <authorList>
            <person name="Schulz F."/>
            <person name="Roux S."/>
            <person name="Paez-Espino D."/>
            <person name="Jungbluth S."/>
            <person name="Walsh D.A."/>
            <person name="Denef V.J."/>
            <person name="McMahon K.D."/>
            <person name="Konstantinidis K.T."/>
            <person name="Eloe-Fadrosh E.A."/>
            <person name="Kyrpides N.C."/>
            <person name="Woyke T."/>
        </authorList>
    </citation>
    <scope>NUCLEOTIDE SEQUENCE</scope>
    <source>
        <strain evidence="1">GVMAG-M-3300010158-13</strain>
    </source>
</reference>
<accession>A0A6C0B795</accession>